<accession>A0A9E8NHY4</accession>
<reference evidence="1" key="1">
    <citation type="submission" date="2022-11" db="EMBL/GenBank/DDBJ databases">
        <title>Dyadobacter pollutisoli sp. nov., isolated from plastic dumped soil.</title>
        <authorList>
            <person name="Kim J.M."/>
            <person name="Kim K.R."/>
            <person name="Lee J.K."/>
            <person name="Hao L."/>
            <person name="Jeon C.O."/>
        </authorList>
    </citation>
    <scope>NUCLEOTIDE SEQUENCE</scope>
    <source>
        <strain evidence="1">U1</strain>
    </source>
</reference>
<evidence type="ECO:0000313" key="2">
    <source>
        <dbReference type="Proteomes" id="UP001164653"/>
    </source>
</evidence>
<gene>
    <name evidence="1" type="ORF">ON006_15335</name>
</gene>
<protein>
    <submittedName>
        <fullName evidence="1">Uncharacterized protein</fullName>
    </submittedName>
</protein>
<dbReference type="AlphaFoldDB" id="A0A9E8NHY4"/>
<dbReference type="Proteomes" id="UP001164653">
    <property type="component" value="Chromosome"/>
</dbReference>
<proteinExistence type="predicted"/>
<dbReference type="EMBL" id="CP112998">
    <property type="protein sequence ID" value="WAC15306.1"/>
    <property type="molecule type" value="Genomic_DNA"/>
</dbReference>
<keyword evidence="2" id="KW-1185">Reference proteome</keyword>
<evidence type="ECO:0000313" key="1">
    <source>
        <dbReference type="EMBL" id="WAC15306.1"/>
    </source>
</evidence>
<sequence>MAKNGEEPEINRCLLLIESKLGWGSSEGWVHYDFEKLSDIVNDSTGVRLSTSTLKRIWGKLKYDHAPTLTTLNTLAQYAGYADWRDFKRNEAVVTDITHTKIDGDSTSQTIEPVLPPADPPRTPAMPVKPKHFQYYWFLALVPLSLLGYTLISSKQNSLDSSAFSFRTDKMVAEGVPNSVVFHYDARAAVTDSVFIVQTWDITRKRLVPKDRHEHSAIYYYPGFFNTKLIADNQIVKAQDLWITSKGWLCLAEDEPVPLYFKNEECQKDSMVSVEEELLKKYNLSLHPKPPRIRFFNQRDMGDLMSDNFTFETTIKNNFDQGTNTCQPVQVLIQCKNDIIIIPLAAKPCIGDMSLAFCGAYISSKDADLSKFGANLTEWTKLRVETVNKHATLFVNGVKAYSLTFPNKTTGIVGVQMRFNGTGAVKDTWFESKGRVIRL</sequence>
<name>A0A9E8NHY4_9BACT</name>
<dbReference type="RefSeq" id="WP_244823051.1">
    <property type="nucleotide sequence ID" value="NZ_CP112998.1"/>
</dbReference>
<dbReference type="KEGG" id="dpf:ON006_15335"/>
<organism evidence="1 2">
    <name type="scientific">Dyadobacter pollutisoli</name>
    <dbReference type="NCBI Taxonomy" id="2910158"/>
    <lineage>
        <taxon>Bacteria</taxon>
        <taxon>Pseudomonadati</taxon>
        <taxon>Bacteroidota</taxon>
        <taxon>Cytophagia</taxon>
        <taxon>Cytophagales</taxon>
        <taxon>Spirosomataceae</taxon>
        <taxon>Dyadobacter</taxon>
    </lineage>
</organism>